<dbReference type="Proteomes" id="UP000317171">
    <property type="component" value="Chromosome"/>
</dbReference>
<feature type="domain" description="HD" evidence="2">
    <location>
        <begin position="42"/>
        <end position="136"/>
    </location>
</feature>
<dbReference type="InterPro" id="IPR003607">
    <property type="entry name" value="HD/PDEase_dom"/>
</dbReference>
<dbReference type="Pfam" id="PF01966">
    <property type="entry name" value="HD"/>
    <property type="match status" value="1"/>
</dbReference>
<dbReference type="SUPFAM" id="SSF52540">
    <property type="entry name" value="P-loop containing nucleoside triphosphate hydrolases"/>
    <property type="match status" value="1"/>
</dbReference>
<dbReference type="GO" id="GO:0000166">
    <property type="term" value="F:nucleotide binding"/>
    <property type="evidence" value="ECO:0007669"/>
    <property type="project" value="UniProtKB-KW"/>
</dbReference>
<evidence type="ECO:0000256" key="1">
    <source>
        <dbReference type="ARBA" id="ARBA00022741"/>
    </source>
</evidence>
<dbReference type="PANTHER" id="PTHR47545">
    <property type="entry name" value="MULTIFUNCTIONAL CCA PROTEIN"/>
    <property type="match status" value="1"/>
</dbReference>
<dbReference type="PANTHER" id="PTHR47545:SF1">
    <property type="entry name" value="MULTIFUNCTIONAL CCA PROTEIN"/>
    <property type="match status" value="1"/>
</dbReference>
<dbReference type="RefSeq" id="WP_145219303.1">
    <property type="nucleotide sequence ID" value="NZ_CP036269.1"/>
</dbReference>
<dbReference type="EMBL" id="CP036269">
    <property type="protein sequence ID" value="QDT44114.1"/>
    <property type="molecule type" value="Genomic_DNA"/>
</dbReference>
<keyword evidence="4" id="KW-1185">Reference proteome</keyword>
<dbReference type="InterPro" id="IPR050124">
    <property type="entry name" value="tRNA_CCA-adding_enzyme"/>
</dbReference>
<evidence type="ECO:0000313" key="3">
    <source>
        <dbReference type="EMBL" id="QDT44114.1"/>
    </source>
</evidence>
<evidence type="ECO:0000313" key="4">
    <source>
        <dbReference type="Proteomes" id="UP000317171"/>
    </source>
</evidence>
<protein>
    <submittedName>
        <fullName evidence="3">HD domain protein</fullName>
    </submittedName>
</protein>
<dbReference type="Pfam" id="PF13671">
    <property type="entry name" value="AAA_33"/>
    <property type="match status" value="1"/>
</dbReference>
<gene>
    <name evidence="3" type="ORF">Pan241w_42200</name>
</gene>
<dbReference type="Gene3D" id="1.10.3090.10">
    <property type="entry name" value="cca-adding enzyme, domain 2"/>
    <property type="match status" value="1"/>
</dbReference>
<dbReference type="AlphaFoldDB" id="A0A517RJT9"/>
<dbReference type="CDD" id="cd00077">
    <property type="entry name" value="HDc"/>
    <property type="match status" value="1"/>
</dbReference>
<dbReference type="InterPro" id="IPR027417">
    <property type="entry name" value="P-loop_NTPase"/>
</dbReference>
<evidence type="ECO:0000259" key="2">
    <source>
        <dbReference type="Pfam" id="PF01966"/>
    </source>
</evidence>
<dbReference type="KEGG" id="gaz:Pan241w_42200"/>
<sequence>MNWDTLSQSNLETILNWAEEQPWCRAMSQCAQDSSWHAEGDVWTHTKMVCRQLTELNEWPDLSLQEQAILTFTALLHDAAKPLTSETDPETGRIRSPKHAVKGEHLARSILRELDCDLETRETICRLVRFHGRPAFLLEKSKPEHEVISLSWLVNHRLLYLFALADTRGRTTDSMSRPEEHLRFWKMIAEERDCFEQPYPFANDQARFLFYRCSDPDLYYIPHEDYTCTVTMLSGLPGSGKDTWLSKHRANLPVVSLDEVRGELEIQPTENQGEVAQMAQERCRELLRAKTSFAYNATNLSRQTRQRWINLFADYGARIEIVYLEPPLKTILHQNQQQTKVVPEKVIHQLAQRCEPPTITEAHLLVLSDT</sequence>
<organism evidence="3 4">
    <name type="scientific">Gimesia alba</name>
    <dbReference type="NCBI Taxonomy" id="2527973"/>
    <lineage>
        <taxon>Bacteria</taxon>
        <taxon>Pseudomonadati</taxon>
        <taxon>Planctomycetota</taxon>
        <taxon>Planctomycetia</taxon>
        <taxon>Planctomycetales</taxon>
        <taxon>Planctomycetaceae</taxon>
        <taxon>Gimesia</taxon>
    </lineage>
</organism>
<dbReference type="InterPro" id="IPR006674">
    <property type="entry name" value="HD_domain"/>
</dbReference>
<name>A0A517RJT9_9PLAN</name>
<dbReference type="SUPFAM" id="SSF109604">
    <property type="entry name" value="HD-domain/PDEase-like"/>
    <property type="match status" value="1"/>
</dbReference>
<accession>A0A517RJT9</accession>
<dbReference type="OrthoDB" id="9805698at2"/>
<proteinExistence type="predicted"/>
<keyword evidence="1" id="KW-0547">Nucleotide-binding</keyword>
<reference evidence="3 4" key="1">
    <citation type="submission" date="2019-02" db="EMBL/GenBank/DDBJ databases">
        <title>Deep-cultivation of Planctomycetes and their phenomic and genomic characterization uncovers novel biology.</title>
        <authorList>
            <person name="Wiegand S."/>
            <person name="Jogler M."/>
            <person name="Boedeker C."/>
            <person name="Pinto D."/>
            <person name="Vollmers J."/>
            <person name="Rivas-Marin E."/>
            <person name="Kohn T."/>
            <person name="Peeters S.H."/>
            <person name="Heuer A."/>
            <person name="Rast P."/>
            <person name="Oberbeckmann S."/>
            <person name="Bunk B."/>
            <person name="Jeske O."/>
            <person name="Meyerdierks A."/>
            <person name="Storesund J.E."/>
            <person name="Kallscheuer N."/>
            <person name="Luecker S."/>
            <person name="Lage O.M."/>
            <person name="Pohl T."/>
            <person name="Merkel B.J."/>
            <person name="Hornburger P."/>
            <person name="Mueller R.-W."/>
            <person name="Bruemmer F."/>
            <person name="Labrenz M."/>
            <person name="Spormann A.M."/>
            <person name="Op den Camp H."/>
            <person name="Overmann J."/>
            <person name="Amann R."/>
            <person name="Jetten M.S.M."/>
            <person name="Mascher T."/>
            <person name="Medema M.H."/>
            <person name="Devos D.P."/>
            <person name="Kaster A.-K."/>
            <person name="Ovreas L."/>
            <person name="Rohde M."/>
            <person name="Galperin M.Y."/>
            <person name="Jogler C."/>
        </authorList>
    </citation>
    <scope>NUCLEOTIDE SEQUENCE [LARGE SCALE GENOMIC DNA]</scope>
    <source>
        <strain evidence="3 4">Pan241w</strain>
    </source>
</reference>
<dbReference type="Gene3D" id="3.40.50.300">
    <property type="entry name" value="P-loop containing nucleotide triphosphate hydrolases"/>
    <property type="match status" value="1"/>
</dbReference>